<gene>
    <name evidence="1" type="ordered locus">ACP_1575</name>
</gene>
<evidence type="ECO:0000313" key="1">
    <source>
        <dbReference type="EMBL" id="ACO32020.1"/>
    </source>
</evidence>
<dbReference type="STRING" id="240015.ACP_1575"/>
<sequence length="31" mass="3661">MTAPRHLQDDIHGYPRYDGELSRIYTDVILD</sequence>
<dbReference type="InParanoid" id="C1F6R7"/>
<evidence type="ECO:0000313" key="2">
    <source>
        <dbReference type="Proteomes" id="UP000002207"/>
    </source>
</evidence>
<name>C1F6R7_ACIC5</name>
<organism evidence="1 2">
    <name type="scientific">Acidobacterium capsulatum (strain ATCC 51196 / DSM 11244 / BCRC 80197 / JCM 7670 / NBRC 15755 / NCIMB 13165 / 161)</name>
    <dbReference type="NCBI Taxonomy" id="240015"/>
    <lineage>
        <taxon>Bacteria</taxon>
        <taxon>Pseudomonadati</taxon>
        <taxon>Acidobacteriota</taxon>
        <taxon>Terriglobia</taxon>
        <taxon>Terriglobales</taxon>
        <taxon>Acidobacteriaceae</taxon>
        <taxon>Acidobacterium</taxon>
    </lineage>
</organism>
<protein>
    <submittedName>
        <fullName evidence="1">Uncharacterized protein</fullName>
    </submittedName>
</protein>
<dbReference type="EMBL" id="CP001472">
    <property type="protein sequence ID" value="ACO32020.1"/>
    <property type="molecule type" value="Genomic_DNA"/>
</dbReference>
<keyword evidence="2" id="KW-1185">Reference proteome</keyword>
<dbReference type="AlphaFoldDB" id="C1F6R7"/>
<dbReference type="KEGG" id="aca:ACP_1575"/>
<reference evidence="1 2" key="1">
    <citation type="journal article" date="2009" name="Appl. Environ. Microbiol.">
        <title>Three genomes from the phylum Acidobacteria provide insight into the lifestyles of these microorganisms in soils.</title>
        <authorList>
            <person name="Ward N.L."/>
            <person name="Challacombe J.F."/>
            <person name="Janssen P.H."/>
            <person name="Henrissat B."/>
            <person name="Coutinho P.M."/>
            <person name="Wu M."/>
            <person name="Xie G."/>
            <person name="Haft D.H."/>
            <person name="Sait M."/>
            <person name="Badger J."/>
            <person name="Barabote R.D."/>
            <person name="Bradley B."/>
            <person name="Brettin T.S."/>
            <person name="Brinkac L.M."/>
            <person name="Bruce D."/>
            <person name="Creasy T."/>
            <person name="Daugherty S.C."/>
            <person name="Davidsen T.M."/>
            <person name="DeBoy R.T."/>
            <person name="Detter J.C."/>
            <person name="Dodson R.J."/>
            <person name="Durkin A.S."/>
            <person name="Ganapathy A."/>
            <person name="Gwinn-Giglio M."/>
            <person name="Han C.S."/>
            <person name="Khouri H."/>
            <person name="Kiss H."/>
            <person name="Kothari S.P."/>
            <person name="Madupu R."/>
            <person name="Nelson K.E."/>
            <person name="Nelson W.C."/>
            <person name="Paulsen I."/>
            <person name="Penn K."/>
            <person name="Ren Q."/>
            <person name="Rosovitz M.J."/>
            <person name="Selengut J.D."/>
            <person name="Shrivastava S."/>
            <person name="Sullivan S.A."/>
            <person name="Tapia R."/>
            <person name="Thompson L.S."/>
            <person name="Watkins K.L."/>
            <person name="Yang Q."/>
            <person name="Yu C."/>
            <person name="Zafar N."/>
            <person name="Zhou L."/>
            <person name="Kuske C.R."/>
        </authorList>
    </citation>
    <scope>NUCLEOTIDE SEQUENCE [LARGE SCALE GENOMIC DNA]</scope>
    <source>
        <strain evidence="2">ATCC 51196 / DSM 11244 / BCRC 80197 / JCM 7670 / NBRC 15755 / NCIMB 13165 / 161</strain>
    </source>
</reference>
<dbReference type="Proteomes" id="UP000002207">
    <property type="component" value="Chromosome"/>
</dbReference>
<proteinExistence type="predicted"/>
<dbReference type="HOGENOM" id="CLU_3394624_0_0_0"/>
<accession>C1F6R7</accession>